<reference evidence="3 4" key="1">
    <citation type="submission" date="2016-08" db="EMBL/GenBank/DDBJ databases">
        <authorList>
            <person name="Seilhamer J.J."/>
        </authorList>
    </citation>
    <scope>NUCLEOTIDE SEQUENCE [LARGE SCALE GENOMIC DNA]</scope>
    <source>
        <strain evidence="3">ING2-E5A</strain>
    </source>
</reference>
<keyword evidence="4" id="KW-1185">Reference proteome</keyword>
<dbReference type="STRING" id="1642646.ING2E5A_2489"/>
<dbReference type="PANTHER" id="PTHR43489:SF7">
    <property type="entry name" value="3-DEHYDRO-D-GULOSIDE 4-EPIMERASE-RELATED"/>
    <property type="match status" value="1"/>
</dbReference>
<dbReference type="AlphaFoldDB" id="A0A1G4G9Q6"/>
<organism evidence="3 4">
    <name type="scientific">Petrimonas mucosa</name>
    <dbReference type="NCBI Taxonomy" id="1642646"/>
    <lineage>
        <taxon>Bacteria</taxon>
        <taxon>Pseudomonadati</taxon>
        <taxon>Bacteroidota</taxon>
        <taxon>Bacteroidia</taxon>
        <taxon>Bacteroidales</taxon>
        <taxon>Dysgonomonadaceae</taxon>
        <taxon>Petrimonas</taxon>
    </lineage>
</organism>
<dbReference type="SUPFAM" id="SSF51658">
    <property type="entry name" value="Xylose isomerase-like"/>
    <property type="match status" value="1"/>
</dbReference>
<dbReference type="KEGG" id="pmuc:ING2E5A_2489"/>
<evidence type="ECO:0000256" key="1">
    <source>
        <dbReference type="ARBA" id="ARBA00023235"/>
    </source>
</evidence>
<evidence type="ECO:0000313" key="4">
    <source>
        <dbReference type="Proteomes" id="UP000178485"/>
    </source>
</evidence>
<sequence length="291" mass="32773">MNHMKNIRTFWVYAAIVPAFLTACHLMKRGSKPIEIGICTGAANGAKMHQYGYAYVEEGVSRFLVPTKPENEFDEILEKAVTDSPIPVRYCNSFIPGNLKSVGDEAVHQDVLAFAETAFRRAQRAGVKMIVFGSGGSRSIPDGFPREKALAQFIELGRKMAPIARRYDVIIVLEPLNSSECNFINSVAEGGEIVKAINHPNFMLLADLYHMKMEDEGPESILQYGKWIKHVHIAEKQERAVPGTYNEDFRLYFKALRKIGYRGAISVEARWQDFDTQMPIAIESIKNQLNN</sequence>
<evidence type="ECO:0000313" key="3">
    <source>
        <dbReference type="EMBL" id="SCM59286.1"/>
    </source>
</evidence>
<feature type="domain" description="Xylose isomerase-like TIM barrel" evidence="2">
    <location>
        <begin position="47"/>
        <end position="276"/>
    </location>
</feature>
<dbReference type="InterPro" id="IPR013022">
    <property type="entry name" value="Xyl_isomerase-like_TIM-brl"/>
</dbReference>
<proteinExistence type="predicted"/>
<dbReference type="Pfam" id="PF01261">
    <property type="entry name" value="AP_endonuc_2"/>
    <property type="match status" value="1"/>
</dbReference>
<dbReference type="Gene3D" id="3.20.20.150">
    <property type="entry name" value="Divalent-metal-dependent TIM barrel enzymes"/>
    <property type="match status" value="1"/>
</dbReference>
<keyword evidence="1" id="KW-0413">Isomerase</keyword>
<protein>
    <recommendedName>
        <fullName evidence="2">Xylose isomerase-like TIM barrel domain-containing protein</fullName>
    </recommendedName>
</protein>
<name>A0A1G4G9Q6_9BACT</name>
<evidence type="ECO:0000259" key="2">
    <source>
        <dbReference type="Pfam" id="PF01261"/>
    </source>
</evidence>
<dbReference type="PANTHER" id="PTHR43489">
    <property type="entry name" value="ISOMERASE"/>
    <property type="match status" value="1"/>
</dbReference>
<dbReference type="InterPro" id="IPR036237">
    <property type="entry name" value="Xyl_isomerase-like_sf"/>
</dbReference>
<dbReference type="EMBL" id="LT608328">
    <property type="protein sequence ID" value="SCM59286.1"/>
    <property type="molecule type" value="Genomic_DNA"/>
</dbReference>
<gene>
    <name evidence="3" type="ORF">ING2E5A_2489</name>
</gene>
<dbReference type="PROSITE" id="PS51257">
    <property type="entry name" value="PROKAR_LIPOPROTEIN"/>
    <property type="match status" value="1"/>
</dbReference>
<accession>A0A1G4G9Q6</accession>
<dbReference type="InterPro" id="IPR050417">
    <property type="entry name" value="Sugar_Epim/Isomerase"/>
</dbReference>
<dbReference type="GO" id="GO:0016853">
    <property type="term" value="F:isomerase activity"/>
    <property type="evidence" value="ECO:0007669"/>
    <property type="project" value="UniProtKB-KW"/>
</dbReference>
<dbReference type="Proteomes" id="UP000178485">
    <property type="component" value="Chromosome i"/>
</dbReference>